<proteinExistence type="predicted"/>
<accession>A0A7Y9FHU0</accession>
<name>A0A7Y9FHU0_9CELL</name>
<comment type="caution">
    <text evidence="3">The sequence shown here is derived from an EMBL/GenBank/DDBJ whole genome shotgun (WGS) entry which is preliminary data.</text>
</comment>
<dbReference type="AlphaFoldDB" id="A0A7Y9FHU0"/>
<evidence type="ECO:0000313" key="3">
    <source>
        <dbReference type="EMBL" id="NYD87463.1"/>
    </source>
</evidence>
<evidence type="ECO:0000256" key="1">
    <source>
        <dbReference type="SAM" id="MobiDB-lite"/>
    </source>
</evidence>
<reference evidence="3 4" key="1">
    <citation type="submission" date="2020-07" db="EMBL/GenBank/DDBJ databases">
        <title>Sequencing the genomes of 1000 actinobacteria strains.</title>
        <authorList>
            <person name="Klenk H.-P."/>
        </authorList>
    </citation>
    <scope>NUCLEOTIDE SEQUENCE [LARGE SCALE GENOMIC DNA]</scope>
    <source>
        <strain evidence="3 4">DSM 24482</strain>
    </source>
</reference>
<feature type="chain" id="PRO_5038691916" description="Lipoprotein" evidence="2">
    <location>
        <begin position="33"/>
        <end position="200"/>
    </location>
</feature>
<evidence type="ECO:0008006" key="5">
    <source>
        <dbReference type="Google" id="ProtNLM"/>
    </source>
</evidence>
<dbReference type="RefSeq" id="WP_140459800.1">
    <property type="nucleotide sequence ID" value="NZ_BAABFI010000007.1"/>
</dbReference>
<feature type="compositionally biased region" description="Low complexity" evidence="1">
    <location>
        <begin position="191"/>
        <end position="200"/>
    </location>
</feature>
<feature type="signal peptide" evidence="2">
    <location>
        <begin position="1"/>
        <end position="32"/>
    </location>
</feature>
<evidence type="ECO:0000256" key="2">
    <source>
        <dbReference type="SAM" id="SignalP"/>
    </source>
</evidence>
<dbReference type="InterPro" id="IPR006311">
    <property type="entry name" value="TAT_signal"/>
</dbReference>
<feature type="region of interest" description="Disordered" evidence="1">
    <location>
        <begin position="180"/>
        <end position="200"/>
    </location>
</feature>
<dbReference type="Proteomes" id="UP000577956">
    <property type="component" value="Unassembled WGS sequence"/>
</dbReference>
<organism evidence="3 4">
    <name type="scientific">Cellulomonas oligotrophica</name>
    <dbReference type="NCBI Taxonomy" id="931536"/>
    <lineage>
        <taxon>Bacteria</taxon>
        <taxon>Bacillati</taxon>
        <taxon>Actinomycetota</taxon>
        <taxon>Actinomycetes</taxon>
        <taxon>Micrococcales</taxon>
        <taxon>Cellulomonadaceae</taxon>
        <taxon>Cellulomonas</taxon>
    </lineage>
</organism>
<evidence type="ECO:0000313" key="4">
    <source>
        <dbReference type="Proteomes" id="UP000577956"/>
    </source>
</evidence>
<sequence length="200" mass="20326">MRRGTRRVRVQVLATALAGGALLAGCAGQPGAAALVDGREISTARLAAATDELTPLFPEVSAQEVLGVLVLEPFVREVAQDNGVGPSDEEARELLEGVAAQQLGEEAAAELELSETALAVGRYSLAASGLQEVADPEGAIADFQARVEDADIEINPRFGSFVDLGVVAPTAPEWVVPAGGLVADEGGEGSTDGSSPAPTP</sequence>
<dbReference type="EMBL" id="JACCBK010000001">
    <property type="protein sequence ID" value="NYD87463.1"/>
    <property type="molecule type" value="Genomic_DNA"/>
</dbReference>
<keyword evidence="2" id="KW-0732">Signal</keyword>
<gene>
    <name evidence="3" type="ORF">BKA21_003012</name>
</gene>
<dbReference type="PROSITE" id="PS51318">
    <property type="entry name" value="TAT"/>
    <property type="match status" value="1"/>
</dbReference>
<dbReference type="PROSITE" id="PS51257">
    <property type="entry name" value="PROKAR_LIPOPROTEIN"/>
    <property type="match status" value="1"/>
</dbReference>
<protein>
    <recommendedName>
        <fullName evidence="5">Lipoprotein</fullName>
    </recommendedName>
</protein>